<protein>
    <submittedName>
        <fullName evidence="1">Uncharacterized protein</fullName>
    </submittedName>
</protein>
<reference evidence="1 2" key="1">
    <citation type="submission" date="2019-10" db="EMBL/GenBank/DDBJ databases">
        <title>Nocardia macrotermitis sp. nov. and Nocardia aurantia sp. nov., isolated from the gut of fungus growing-termite Macrotermes natalensis.</title>
        <authorList>
            <person name="Benndorf R."/>
            <person name="Schwitalla J."/>
            <person name="Martin K."/>
            <person name="De Beer W."/>
            <person name="Kaster A.-K."/>
            <person name="Vollmers J."/>
            <person name="Poulsen M."/>
            <person name="Beemelmanns C."/>
        </authorList>
    </citation>
    <scope>NUCLEOTIDE SEQUENCE [LARGE SCALE GENOMIC DNA]</scope>
    <source>
        <strain evidence="1 2">RB20</strain>
    </source>
</reference>
<accession>A0A7K0D2W7</accession>
<dbReference type="Proteomes" id="UP000438448">
    <property type="component" value="Unassembled WGS sequence"/>
</dbReference>
<sequence length="84" mass="9482">MIEVHTVDDLFPGDRDPTRHMLWSTANNAGLLMIGCYNTFRRECDLSVVGSDSGQALLAERTVVTWGEPTRPERYRVTDIASLR</sequence>
<gene>
    <name evidence="1" type="ORF">NRB20_26920</name>
</gene>
<proteinExistence type="predicted"/>
<dbReference type="RefSeq" id="WP_153410424.1">
    <property type="nucleotide sequence ID" value="NZ_WEGK01000005.1"/>
</dbReference>
<dbReference type="AlphaFoldDB" id="A0A7K0D2W7"/>
<evidence type="ECO:0000313" key="1">
    <source>
        <dbReference type="EMBL" id="MQY19602.1"/>
    </source>
</evidence>
<name>A0A7K0D2W7_9NOCA</name>
<organism evidence="1 2">
    <name type="scientific">Nocardia macrotermitis</name>
    <dbReference type="NCBI Taxonomy" id="2585198"/>
    <lineage>
        <taxon>Bacteria</taxon>
        <taxon>Bacillati</taxon>
        <taxon>Actinomycetota</taxon>
        <taxon>Actinomycetes</taxon>
        <taxon>Mycobacteriales</taxon>
        <taxon>Nocardiaceae</taxon>
        <taxon>Nocardia</taxon>
    </lineage>
</organism>
<dbReference type="EMBL" id="WEGK01000005">
    <property type="protein sequence ID" value="MQY19602.1"/>
    <property type="molecule type" value="Genomic_DNA"/>
</dbReference>
<comment type="caution">
    <text evidence="1">The sequence shown here is derived from an EMBL/GenBank/DDBJ whole genome shotgun (WGS) entry which is preliminary data.</text>
</comment>
<keyword evidence="2" id="KW-1185">Reference proteome</keyword>
<evidence type="ECO:0000313" key="2">
    <source>
        <dbReference type="Proteomes" id="UP000438448"/>
    </source>
</evidence>